<accession>A0A8S1RB79</accession>
<dbReference type="PANTHER" id="PTHR48033:SF10">
    <property type="entry name" value="RNA-BINDING PROTEIN SQUID"/>
    <property type="match status" value="1"/>
</dbReference>
<evidence type="ECO:0000256" key="1">
    <source>
        <dbReference type="ARBA" id="ARBA00004123"/>
    </source>
</evidence>
<dbReference type="AlphaFoldDB" id="A0A8S1RB79"/>
<proteinExistence type="predicted"/>
<evidence type="ECO:0000313" key="6">
    <source>
        <dbReference type="Proteomes" id="UP000692954"/>
    </source>
</evidence>
<dbReference type="GO" id="GO:0005654">
    <property type="term" value="C:nucleoplasm"/>
    <property type="evidence" value="ECO:0007669"/>
    <property type="project" value="TreeGrafter"/>
</dbReference>
<comment type="caution">
    <text evidence="5">The sequence shown here is derived from an EMBL/GenBank/DDBJ whole genome shotgun (WGS) entry which is preliminary data.</text>
</comment>
<organism evidence="5 6">
    <name type="scientific">Paramecium sonneborni</name>
    <dbReference type="NCBI Taxonomy" id="65129"/>
    <lineage>
        <taxon>Eukaryota</taxon>
        <taxon>Sar</taxon>
        <taxon>Alveolata</taxon>
        <taxon>Ciliophora</taxon>
        <taxon>Intramacronucleata</taxon>
        <taxon>Oligohymenophorea</taxon>
        <taxon>Peniculida</taxon>
        <taxon>Parameciidae</taxon>
        <taxon>Paramecium</taxon>
    </lineage>
</organism>
<dbReference type="EMBL" id="CAJJDN010000159">
    <property type="protein sequence ID" value="CAD8125501.1"/>
    <property type="molecule type" value="Genomic_DNA"/>
</dbReference>
<dbReference type="GO" id="GO:0000785">
    <property type="term" value="C:chromatin"/>
    <property type="evidence" value="ECO:0007669"/>
    <property type="project" value="TreeGrafter"/>
</dbReference>
<dbReference type="InterPro" id="IPR000504">
    <property type="entry name" value="RRM_dom"/>
</dbReference>
<evidence type="ECO:0000256" key="3">
    <source>
        <dbReference type="PROSITE-ProRule" id="PRU00176"/>
    </source>
</evidence>
<protein>
    <recommendedName>
        <fullName evidence="4">RRM domain-containing protein</fullName>
    </recommendedName>
</protein>
<evidence type="ECO:0000256" key="2">
    <source>
        <dbReference type="ARBA" id="ARBA00023242"/>
    </source>
</evidence>
<dbReference type="PANTHER" id="PTHR48033">
    <property type="entry name" value="RNA-BINDING (RRM/RBD/RNP MOTIFS) FAMILY PROTEIN"/>
    <property type="match status" value="1"/>
</dbReference>
<feature type="domain" description="RRM" evidence="4">
    <location>
        <begin position="326"/>
        <end position="406"/>
    </location>
</feature>
<keyword evidence="3" id="KW-0694">RNA-binding</keyword>
<dbReference type="GO" id="GO:0003723">
    <property type="term" value="F:RNA binding"/>
    <property type="evidence" value="ECO:0007669"/>
    <property type="project" value="UniProtKB-UniRule"/>
</dbReference>
<dbReference type="GO" id="GO:0010468">
    <property type="term" value="P:regulation of gene expression"/>
    <property type="evidence" value="ECO:0007669"/>
    <property type="project" value="TreeGrafter"/>
</dbReference>
<dbReference type="Pfam" id="PF00076">
    <property type="entry name" value="RRM_1"/>
    <property type="match status" value="3"/>
</dbReference>
<name>A0A8S1RB79_9CILI</name>
<feature type="domain" description="RRM" evidence="4">
    <location>
        <begin position="84"/>
        <end position="165"/>
    </location>
</feature>
<dbReference type="OrthoDB" id="1875751at2759"/>
<sequence length="627" mass="75068">MISITGLPQNVNEEMLYDIFRLYGKLLEVKINKEYYESHCAIIEFADEISVHQILFEQKEFKINNNILKVSLYDEHNNDEFRTVYLYVNNFPSDITQEQLSIFFEQFGPVFNCKIKQSKQSNHKSQFSGFVEYQSFQTTLKLMEIYLRQPLKVNGKILIIQPFKDKNQPRASIQIIIQGFCRKLNQAESNIFQIQRFVELTWELLIVEYFNSRKLQMKNCFVKMKNDEPIIILIFPTLSDTIKFMKLADQIHGHPCFQQDIDLIPNIFKNYSIDSSLSQTFQQFQKLNQLPCEQFKQRSYQDYFRGNFSQFRCRYHFNCQDFYDDRILVISNLKQSVTKELMNEYFLQFGLIKSVLLKNDQEDKTKDKTKVCFALSLTSFDAQQILQEYENKQVGFHQTKFNISDSPVKIYKLNFKHIEYEKILTELYEQYLQKKEVQITMKKIIEIKSKEYFKSFDQIIEELEQFQQLNLLDQKYIIQQLTYQIVSVQSHLNLVDQKRISCLIINKYQKLGQIFELYKNPIKFTLEIEEAENKIILDLHSEIIQKYKTLDSIMNNFEVFYSLKDDQKINIIKFLIKEQIIKEKQITDNEASKITKQIMKKFNNKIQDLICFLEDKKEFSNVLKNMD</sequence>
<keyword evidence="6" id="KW-1185">Reference proteome</keyword>
<evidence type="ECO:0000313" key="5">
    <source>
        <dbReference type="EMBL" id="CAD8125501.1"/>
    </source>
</evidence>
<keyword evidence="2" id="KW-0539">Nucleus</keyword>
<dbReference type="SMART" id="SM00360">
    <property type="entry name" value="RRM"/>
    <property type="match status" value="3"/>
</dbReference>
<reference evidence="5" key="1">
    <citation type="submission" date="2021-01" db="EMBL/GenBank/DDBJ databases">
        <authorList>
            <consortium name="Genoscope - CEA"/>
            <person name="William W."/>
        </authorList>
    </citation>
    <scope>NUCLEOTIDE SEQUENCE</scope>
</reference>
<gene>
    <name evidence="5" type="ORF">PSON_ATCC_30995.1.T1590100</name>
</gene>
<evidence type="ECO:0000259" key="4">
    <source>
        <dbReference type="PROSITE" id="PS50102"/>
    </source>
</evidence>
<comment type="subcellular location">
    <subcellularLocation>
        <location evidence="1">Nucleus</location>
    </subcellularLocation>
</comment>
<dbReference type="CDD" id="cd00590">
    <property type="entry name" value="RRM_SF"/>
    <property type="match status" value="2"/>
</dbReference>
<feature type="domain" description="RRM" evidence="4">
    <location>
        <begin position="1"/>
        <end position="75"/>
    </location>
</feature>
<dbReference type="Proteomes" id="UP000692954">
    <property type="component" value="Unassembled WGS sequence"/>
</dbReference>
<dbReference type="PROSITE" id="PS50102">
    <property type="entry name" value="RRM"/>
    <property type="match status" value="3"/>
</dbReference>